<keyword evidence="3" id="KW-1185">Reference proteome</keyword>
<dbReference type="AlphaFoldDB" id="A0A4U8UHU6"/>
<feature type="transmembrane region" description="Helical" evidence="1">
    <location>
        <begin position="46"/>
        <end position="68"/>
    </location>
</feature>
<proteinExistence type="predicted"/>
<evidence type="ECO:0000313" key="3">
    <source>
        <dbReference type="Proteomes" id="UP000298663"/>
    </source>
</evidence>
<comment type="caution">
    <text evidence="2">The sequence shown here is derived from an EMBL/GenBank/DDBJ whole genome shotgun (WGS) entry which is preliminary data.</text>
</comment>
<evidence type="ECO:0000256" key="1">
    <source>
        <dbReference type="SAM" id="Phobius"/>
    </source>
</evidence>
<reference evidence="2 3" key="2">
    <citation type="journal article" date="2019" name="G3 (Bethesda)">
        <title>Hybrid Assembly of the Genome of the Entomopathogenic Nematode Steinernema carpocapsae Identifies the X-Chromosome.</title>
        <authorList>
            <person name="Serra L."/>
            <person name="Macchietto M."/>
            <person name="Macias-Munoz A."/>
            <person name="McGill C.J."/>
            <person name="Rodriguez I.M."/>
            <person name="Rodriguez B."/>
            <person name="Murad R."/>
            <person name="Mortazavi A."/>
        </authorList>
    </citation>
    <scope>NUCLEOTIDE SEQUENCE [LARGE SCALE GENOMIC DNA]</scope>
    <source>
        <strain evidence="2 3">ALL</strain>
    </source>
</reference>
<gene>
    <name evidence="2" type="ORF">L596_000375</name>
</gene>
<sequence>MYPFRRNPKLKNFARKMWPLYGLMNLLLLITYTAFACGFIGKNSALVVICITAVLVIYTWIGMAYYSFM</sequence>
<accession>A0A4U8UHU6</accession>
<reference evidence="2 3" key="1">
    <citation type="journal article" date="2015" name="Genome Biol.">
        <title>Comparative genomics of Steinernema reveals deeply conserved gene regulatory networks.</title>
        <authorList>
            <person name="Dillman A.R."/>
            <person name="Macchietto M."/>
            <person name="Porter C.F."/>
            <person name="Rogers A."/>
            <person name="Williams B."/>
            <person name="Antoshechkin I."/>
            <person name="Lee M.M."/>
            <person name="Goodwin Z."/>
            <person name="Lu X."/>
            <person name="Lewis E.E."/>
            <person name="Goodrich-Blair H."/>
            <person name="Stock S.P."/>
            <person name="Adams B.J."/>
            <person name="Sternberg P.W."/>
            <person name="Mortazavi A."/>
        </authorList>
    </citation>
    <scope>NUCLEOTIDE SEQUENCE [LARGE SCALE GENOMIC DNA]</scope>
    <source>
        <strain evidence="2 3">ALL</strain>
    </source>
</reference>
<protein>
    <submittedName>
        <fullName evidence="2">Uncharacterized protein</fullName>
    </submittedName>
</protein>
<keyword evidence="1" id="KW-1133">Transmembrane helix</keyword>
<dbReference type="Proteomes" id="UP000298663">
    <property type="component" value="Unassembled WGS sequence"/>
</dbReference>
<keyword evidence="1" id="KW-0472">Membrane</keyword>
<dbReference type="EMBL" id="AZBU02000001">
    <property type="protein sequence ID" value="TMS32550.1"/>
    <property type="molecule type" value="Genomic_DNA"/>
</dbReference>
<evidence type="ECO:0000313" key="2">
    <source>
        <dbReference type="EMBL" id="TMS32550.1"/>
    </source>
</evidence>
<name>A0A4U8UHU6_STECR</name>
<keyword evidence="1" id="KW-0812">Transmembrane</keyword>
<organism evidence="2 3">
    <name type="scientific">Steinernema carpocapsae</name>
    <name type="common">Entomopathogenic nematode</name>
    <dbReference type="NCBI Taxonomy" id="34508"/>
    <lineage>
        <taxon>Eukaryota</taxon>
        <taxon>Metazoa</taxon>
        <taxon>Ecdysozoa</taxon>
        <taxon>Nematoda</taxon>
        <taxon>Chromadorea</taxon>
        <taxon>Rhabditida</taxon>
        <taxon>Tylenchina</taxon>
        <taxon>Panagrolaimomorpha</taxon>
        <taxon>Strongyloidoidea</taxon>
        <taxon>Steinernematidae</taxon>
        <taxon>Steinernema</taxon>
    </lineage>
</organism>